<feature type="region of interest" description="Disordered" evidence="1">
    <location>
        <begin position="711"/>
        <end position="930"/>
    </location>
</feature>
<protein>
    <recommendedName>
        <fullName evidence="3">EH domain-containing protein</fullName>
    </recommendedName>
</protein>
<dbReference type="PaxDb" id="2903-EOD13058"/>
<dbReference type="Proteomes" id="UP000013827">
    <property type="component" value="Unassembled WGS sequence"/>
</dbReference>
<dbReference type="GeneID" id="17259205"/>
<feature type="compositionally biased region" description="Gly residues" evidence="1">
    <location>
        <begin position="731"/>
        <end position="741"/>
    </location>
</feature>
<feature type="transmembrane region" description="Helical" evidence="2">
    <location>
        <begin position="261"/>
        <end position="283"/>
    </location>
</feature>
<evidence type="ECO:0000256" key="2">
    <source>
        <dbReference type="SAM" id="Phobius"/>
    </source>
</evidence>
<feature type="compositionally biased region" description="Acidic residues" evidence="1">
    <location>
        <begin position="919"/>
        <end position="930"/>
    </location>
</feature>
<dbReference type="EnsemblProtists" id="EOD13058">
    <property type="protein sequence ID" value="EOD13058"/>
    <property type="gene ID" value="EMIHUDRAFT_470771"/>
</dbReference>
<evidence type="ECO:0000313" key="4">
    <source>
        <dbReference type="EnsemblProtists" id="EOD13058"/>
    </source>
</evidence>
<feature type="compositionally biased region" description="Pro residues" evidence="1">
    <location>
        <begin position="186"/>
        <end position="246"/>
    </location>
</feature>
<keyword evidence="5" id="KW-1185">Reference proteome</keyword>
<keyword evidence="2" id="KW-1133">Transmembrane helix</keyword>
<feature type="region of interest" description="Disordered" evidence="1">
    <location>
        <begin position="160"/>
        <end position="254"/>
    </location>
</feature>
<accession>A0A0D3IP73</accession>
<keyword evidence="2" id="KW-0472">Membrane</keyword>
<reference evidence="4" key="2">
    <citation type="submission" date="2024-10" db="UniProtKB">
        <authorList>
            <consortium name="EnsemblProtists"/>
        </authorList>
    </citation>
    <scope>IDENTIFICATION</scope>
</reference>
<feature type="domain" description="EH" evidence="3">
    <location>
        <begin position="475"/>
        <end position="574"/>
    </location>
</feature>
<evidence type="ECO:0000313" key="5">
    <source>
        <dbReference type="Proteomes" id="UP000013827"/>
    </source>
</evidence>
<dbReference type="HOGENOM" id="CLU_314610_0_0_1"/>
<proteinExistence type="predicted"/>
<dbReference type="KEGG" id="ehx:EMIHUDRAFT_470771"/>
<dbReference type="Gene3D" id="1.10.238.10">
    <property type="entry name" value="EF-hand"/>
    <property type="match status" value="1"/>
</dbReference>
<keyword evidence="2" id="KW-0812">Transmembrane</keyword>
<feature type="compositionally biased region" description="Gly residues" evidence="1">
    <location>
        <begin position="322"/>
        <end position="334"/>
    </location>
</feature>
<organism evidence="4 5">
    <name type="scientific">Emiliania huxleyi (strain CCMP1516)</name>
    <dbReference type="NCBI Taxonomy" id="280463"/>
    <lineage>
        <taxon>Eukaryota</taxon>
        <taxon>Haptista</taxon>
        <taxon>Haptophyta</taxon>
        <taxon>Prymnesiophyceae</taxon>
        <taxon>Isochrysidales</taxon>
        <taxon>Noelaerhabdaceae</taxon>
        <taxon>Emiliania</taxon>
    </lineage>
</organism>
<dbReference type="RefSeq" id="XP_005765487.1">
    <property type="nucleotide sequence ID" value="XM_005765430.1"/>
</dbReference>
<dbReference type="PRINTS" id="PR01217">
    <property type="entry name" value="PRICHEXTENSN"/>
</dbReference>
<dbReference type="InterPro" id="IPR000261">
    <property type="entry name" value="EH_dom"/>
</dbReference>
<dbReference type="STRING" id="2903.R1BSG6"/>
<evidence type="ECO:0000256" key="1">
    <source>
        <dbReference type="SAM" id="MobiDB-lite"/>
    </source>
</evidence>
<name>A0A0D3IP73_EMIH1</name>
<feature type="region of interest" description="Disordered" evidence="1">
    <location>
        <begin position="302"/>
        <end position="364"/>
    </location>
</feature>
<dbReference type="PROSITE" id="PS50031">
    <property type="entry name" value="EH"/>
    <property type="match status" value="1"/>
</dbReference>
<dbReference type="AlphaFoldDB" id="A0A0D3IP73"/>
<sequence length="930" mass="93717">MLSALRTSARKAPALARLGVRNFGHDPAHAAAETDKWKKISYVAIPCVVGYTCFVMATMKHGHHEEGQCLPWTNYTRSACAAKANDAGKEYFSSDLSEGAGPDAEGSCCPRYSSGTIAGYTSRFDKPNDGKCCDYASNNDTVCGFEVRGTTCTHYSGTGCTLASRRRLAEEEEEPPDSTHLRIAPPSSPPSLPPSVPPPAAPPPSVPPPEPPPPPQPMAPSPSPPLPTPPRHPPPPPPSLPPPDAPPAASKQTTGGFLSSTVGYVSLAAAGTVALLLVAAVVYCRIKRKCCFGSGGGACVCPSLPKRGSRNGSRAEPARARGGLGGRGGRGGPEGRPKRRFGRKSQAPQDVGTGGSESSCDHSEHVGALGSRRAMASQLAEMLNCDLGQAEEAIEAAGGDANEATELILGEGIIPPAGPATDATSSCSSTTISSSAAVSFAANFDSAGGGGFDDAGFEASFPAAEAAPPPPTDAERQAYGSVFEQAACGRPTVRRAEAEPVLAKAQTSGEDVERIWSLCVAARGPSSDSPPPDELTAAEFGAALHLAAALFRGLLPGGLPSRMPPGLLPPAPQEAPSHEATAFAAFDGDVEPGGFGGGGFGGEGFDGGGGGFCDGGFATAPDGFATAATAPDGFATAPDGFATAATAPDGFATAPDGFATAATAPDGFGGGSGFDATGFDASAKDGFGDGGFDAAAPDGLDAARFDAAEAVGGDAEPPAKAADRKGDAEAAGGGFEAGEWGGEPISSPPLTSNSLATRAARGFGPDSESDSPFDPPSRAGGAASDFDSPGLSRVVAAEPPPPAREDAAEADWWESERQSASRAAASDSGDEWWQNGADGRAEAAGDESGEDWWSGEASEGGVAHVTPTAPPVYLGRVPPTHPALQRARSSGGRMPLGMPVPAVQEDDPQSVPPASPSDSAEDGDLDWLGV</sequence>
<dbReference type="OMA" id="DWWESER"/>
<reference evidence="5" key="1">
    <citation type="journal article" date="2013" name="Nature">
        <title>Pan genome of the phytoplankton Emiliania underpins its global distribution.</title>
        <authorList>
            <person name="Read B.A."/>
            <person name="Kegel J."/>
            <person name="Klute M.J."/>
            <person name="Kuo A."/>
            <person name="Lefebvre S.C."/>
            <person name="Maumus F."/>
            <person name="Mayer C."/>
            <person name="Miller J."/>
            <person name="Monier A."/>
            <person name="Salamov A."/>
            <person name="Young J."/>
            <person name="Aguilar M."/>
            <person name="Claverie J.M."/>
            <person name="Frickenhaus S."/>
            <person name="Gonzalez K."/>
            <person name="Herman E.K."/>
            <person name="Lin Y.C."/>
            <person name="Napier J."/>
            <person name="Ogata H."/>
            <person name="Sarno A.F."/>
            <person name="Shmutz J."/>
            <person name="Schroeder D."/>
            <person name="de Vargas C."/>
            <person name="Verret F."/>
            <person name="von Dassow P."/>
            <person name="Valentin K."/>
            <person name="Van de Peer Y."/>
            <person name="Wheeler G."/>
            <person name="Dacks J.B."/>
            <person name="Delwiche C.F."/>
            <person name="Dyhrman S.T."/>
            <person name="Glockner G."/>
            <person name="John U."/>
            <person name="Richards T."/>
            <person name="Worden A.Z."/>
            <person name="Zhang X."/>
            <person name="Grigoriev I.V."/>
            <person name="Allen A.E."/>
            <person name="Bidle K."/>
            <person name="Borodovsky M."/>
            <person name="Bowler C."/>
            <person name="Brownlee C."/>
            <person name="Cock J.M."/>
            <person name="Elias M."/>
            <person name="Gladyshev V.N."/>
            <person name="Groth M."/>
            <person name="Guda C."/>
            <person name="Hadaegh A."/>
            <person name="Iglesias-Rodriguez M.D."/>
            <person name="Jenkins J."/>
            <person name="Jones B.M."/>
            <person name="Lawson T."/>
            <person name="Leese F."/>
            <person name="Lindquist E."/>
            <person name="Lobanov A."/>
            <person name="Lomsadze A."/>
            <person name="Malik S.B."/>
            <person name="Marsh M.E."/>
            <person name="Mackinder L."/>
            <person name="Mock T."/>
            <person name="Mueller-Roeber B."/>
            <person name="Pagarete A."/>
            <person name="Parker M."/>
            <person name="Probert I."/>
            <person name="Quesneville H."/>
            <person name="Raines C."/>
            <person name="Rensing S.A."/>
            <person name="Riano-Pachon D.M."/>
            <person name="Richier S."/>
            <person name="Rokitta S."/>
            <person name="Shiraiwa Y."/>
            <person name="Soanes D.M."/>
            <person name="van der Giezen M."/>
            <person name="Wahlund T.M."/>
            <person name="Williams B."/>
            <person name="Wilson W."/>
            <person name="Wolfe G."/>
            <person name="Wurch L.L."/>
        </authorList>
    </citation>
    <scope>NUCLEOTIDE SEQUENCE</scope>
</reference>
<evidence type="ECO:0000259" key="3">
    <source>
        <dbReference type="PROSITE" id="PS50031"/>
    </source>
</evidence>